<evidence type="ECO:0008006" key="4">
    <source>
        <dbReference type="Google" id="ProtNLM"/>
    </source>
</evidence>
<evidence type="ECO:0000313" key="3">
    <source>
        <dbReference type="Proteomes" id="UP001497382"/>
    </source>
</evidence>
<sequence>MDAKFLKKAILLLIFLPNFNAEDTLCPNSKTTCPKDKQCCEVDGEYLCCDPNYDQDKKAISMEVVPEVEMTRPDMFTKSPFSTNESALPVGMWCSLLCNGDCCGNDICCADNTRCCENSGLCCPFDTVCCKDGCCRNEYSTCCVSWCCKTGHNCGSHYLSCYSKGVIISPEAVALLFLVASVSVSRYL</sequence>
<evidence type="ECO:0000256" key="1">
    <source>
        <dbReference type="SAM" id="SignalP"/>
    </source>
</evidence>
<protein>
    <recommendedName>
        <fullName evidence="4">Granulin</fullName>
    </recommendedName>
</protein>
<proteinExistence type="predicted"/>
<reference evidence="2 3" key="1">
    <citation type="submission" date="2024-04" db="EMBL/GenBank/DDBJ databases">
        <authorList>
            <person name="Rising A."/>
            <person name="Reimegard J."/>
            <person name="Sonavane S."/>
            <person name="Akerstrom W."/>
            <person name="Nylinder S."/>
            <person name="Hedman E."/>
            <person name="Kallberg Y."/>
        </authorList>
    </citation>
    <scope>NUCLEOTIDE SEQUENCE [LARGE SCALE GENOMIC DNA]</scope>
</reference>
<dbReference type="AlphaFoldDB" id="A0AAV2ANN3"/>
<organism evidence="2 3">
    <name type="scientific">Larinioides sclopetarius</name>
    <dbReference type="NCBI Taxonomy" id="280406"/>
    <lineage>
        <taxon>Eukaryota</taxon>
        <taxon>Metazoa</taxon>
        <taxon>Ecdysozoa</taxon>
        <taxon>Arthropoda</taxon>
        <taxon>Chelicerata</taxon>
        <taxon>Arachnida</taxon>
        <taxon>Araneae</taxon>
        <taxon>Araneomorphae</taxon>
        <taxon>Entelegynae</taxon>
        <taxon>Araneoidea</taxon>
        <taxon>Araneidae</taxon>
        <taxon>Larinioides</taxon>
    </lineage>
</organism>
<feature type="chain" id="PRO_5043606690" description="Granulin" evidence="1">
    <location>
        <begin position="22"/>
        <end position="188"/>
    </location>
</feature>
<evidence type="ECO:0000313" key="2">
    <source>
        <dbReference type="EMBL" id="CAL1285598.1"/>
    </source>
</evidence>
<keyword evidence="3" id="KW-1185">Reference proteome</keyword>
<accession>A0AAV2ANN3</accession>
<dbReference type="EMBL" id="CAXIEN010000192">
    <property type="protein sequence ID" value="CAL1285598.1"/>
    <property type="molecule type" value="Genomic_DNA"/>
</dbReference>
<gene>
    <name evidence="2" type="ORF">LARSCL_LOCUS13803</name>
</gene>
<feature type="signal peptide" evidence="1">
    <location>
        <begin position="1"/>
        <end position="21"/>
    </location>
</feature>
<keyword evidence="1" id="KW-0732">Signal</keyword>
<name>A0AAV2ANN3_9ARAC</name>
<dbReference type="Proteomes" id="UP001497382">
    <property type="component" value="Unassembled WGS sequence"/>
</dbReference>
<comment type="caution">
    <text evidence="2">The sequence shown here is derived from an EMBL/GenBank/DDBJ whole genome shotgun (WGS) entry which is preliminary data.</text>
</comment>